<sequence length="64" mass="6975">MEKEELMQKVGELVKDCACGSGKKAYLCCQQEAAKAVENEVCPMPEHNGSVLKDCCMKHAEATV</sequence>
<accession>A0A1F8G3K5</accession>
<dbReference type="AlphaFoldDB" id="A0A1F8G3K5"/>
<dbReference type="Proteomes" id="UP000177478">
    <property type="component" value="Unassembled WGS sequence"/>
</dbReference>
<dbReference type="STRING" id="1802689.A3F25_02445"/>
<organism evidence="1 2">
    <name type="scientific">Candidatus Yanofskybacteria bacterium RIFCSPHIGHO2_12_FULL_45_19b</name>
    <dbReference type="NCBI Taxonomy" id="1802689"/>
    <lineage>
        <taxon>Bacteria</taxon>
        <taxon>Candidatus Yanofskyibacteriota</taxon>
    </lineage>
</organism>
<gene>
    <name evidence="1" type="ORF">A3F25_02445</name>
</gene>
<reference evidence="1 2" key="1">
    <citation type="journal article" date="2016" name="Nat. Commun.">
        <title>Thousands of microbial genomes shed light on interconnected biogeochemical processes in an aquifer system.</title>
        <authorList>
            <person name="Anantharaman K."/>
            <person name="Brown C.T."/>
            <person name="Hug L.A."/>
            <person name="Sharon I."/>
            <person name="Castelle C.J."/>
            <person name="Probst A.J."/>
            <person name="Thomas B.C."/>
            <person name="Singh A."/>
            <person name="Wilkins M.J."/>
            <person name="Karaoz U."/>
            <person name="Brodie E.L."/>
            <person name="Williams K.H."/>
            <person name="Hubbard S.S."/>
            <person name="Banfield J.F."/>
        </authorList>
    </citation>
    <scope>NUCLEOTIDE SEQUENCE [LARGE SCALE GENOMIC DNA]</scope>
</reference>
<comment type="caution">
    <text evidence="1">The sequence shown here is derived from an EMBL/GenBank/DDBJ whole genome shotgun (WGS) entry which is preliminary data.</text>
</comment>
<evidence type="ECO:0000313" key="1">
    <source>
        <dbReference type="EMBL" id="OGN19851.1"/>
    </source>
</evidence>
<proteinExistence type="predicted"/>
<dbReference type="EMBL" id="MGKD01000011">
    <property type="protein sequence ID" value="OGN19851.1"/>
    <property type="molecule type" value="Genomic_DNA"/>
</dbReference>
<name>A0A1F8G3K5_9BACT</name>
<evidence type="ECO:0000313" key="2">
    <source>
        <dbReference type="Proteomes" id="UP000177478"/>
    </source>
</evidence>
<protein>
    <submittedName>
        <fullName evidence="1">Uncharacterized protein</fullName>
    </submittedName>
</protein>